<keyword evidence="6" id="KW-1185">Reference proteome</keyword>
<dbReference type="AlphaFoldDB" id="A0A2T4U3L0"/>
<dbReference type="EMBL" id="PZJJ01000027">
    <property type="protein sequence ID" value="PTL37976.1"/>
    <property type="molecule type" value="Genomic_DNA"/>
</dbReference>
<protein>
    <submittedName>
        <fullName evidence="5">Alanine racemase</fullName>
    </submittedName>
</protein>
<evidence type="ECO:0000256" key="2">
    <source>
        <dbReference type="ARBA" id="ARBA00022898"/>
    </source>
</evidence>
<dbReference type="OrthoDB" id="504078at2"/>
<keyword evidence="2" id="KW-0663">Pyridoxal phosphate</keyword>
<comment type="cofactor">
    <cofactor evidence="1">
        <name>pyridoxal 5'-phosphate</name>
        <dbReference type="ChEBI" id="CHEBI:597326"/>
    </cofactor>
</comment>
<evidence type="ECO:0000256" key="1">
    <source>
        <dbReference type="ARBA" id="ARBA00001933"/>
    </source>
</evidence>
<feature type="domain" description="Alanine racemase N-terminal" evidence="4">
    <location>
        <begin position="11"/>
        <end position="226"/>
    </location>
</feature>
<evidence type="ECO:0000313" key="5">
    <source>
        <dbReference type="EMBL" id="PTL37976.1"/>
    </source>
</evidence>
<dbReference type="GO" id="GO:0005829">
    <property type="term" value="C:cytosol"/>
    <property type="evidence" value="ECO:0007669"/>
    <property type="project" value="TreeGrafter"/>
</dbReference>
<evidence type="ECO:0000256" key="3">
    <source>
        <dbReference type="ARBA" id="ARBA00023235"/>
    </source>
</evidence>
<dbReference type="RefSeq" id="WP_107585794.1">
    <property type="nucleotide sequence ID" value="NZ_PZJJ01000027.1"/>
</dbReference>
<comment type="caution">
    <text evidence="5">The sequence shown here is derived from an EMBL/GenBank/DDBJ whole genome shotgun (WGS) entry which is preliminary data.</text>
</comment>
<gene>
    <name evidence="5" type="ORF">C6Y45_13675</name>
</gene>
<dbReference type="GO" id="GO:0030170">
    <property type="term" value="F:pyridoxal phosphate binding"/>
    <property type="evidence" value="ECO:0007669"/>
    <property type="project" value="TreeGrafter"/>
</dbReference>
<proteinExistence type="predicted"/>
<dbReference type="Proteomes" id="UP000240509">
    <property type="component" value="Unassembled WGS sequence"/>
</dbReference>
<dbReference type="Gene3D" id="3.20.20.10">
    <property type="entry name" value="Alanine racemase"/>
    <property type="match status" value="1"/>
</dbReference>
<reference evidence="5 6" key="1">
    <citation type="submission" date="2018-03" db="EMBL/GenBank/DDBJ databases">
        <title>Alkalicoccus saliphilus sp. nov., isolated from a mineral pool.</title>
        <authorList>
            <person name="Zhao B."/>
        </authorList>
    </citation>
    <scope>NUCLEOTIDE SEQUENCE [LARGE SCALE GENOMIC DNA]</scope>
    <source>
        <strain evidence="5 6">6AG</strain>
    </source>
</reference>
<name>A0A2T4U3L0_9BACI</name>
<evidence type="ECO:0000313" key="6">
    <source>
        <dbReference type="Proteomes" id="UP000240509"/>
    </source>
</evidence>
<dbReference type="InterPro" id="IPR000821">
    <property type="entry name" value="Ala_racemase"/>
</dbReference>
<dbReference type="PANTHER" id="PTHR30511:SF3">
    <property type="entry name" value="LYSINE RACEMASE"/>
    <property type="match status" value="1"/>
</dbReference>
<dbReference type="GO" id="GO:0008784">
    <property type="term" value="F:alanine racemase activity"/>
    <property type="evidence" value="ECO:0007669"/>
    <property type="project" value="TreeGrafter"/>
</dbReference>
<dbReference type="CDD" id="cd06815">
    <property type="entry name" value="PLPDE_III_AR_like_1"/>
    <property type="match status" value="1"/>
</dbReference>
<dbReference type="PANTHER" id="PTHR30511">
    <property type="entry name" value="ALANINE RACEMASE"/>
    <property type="match status" value="1"/>
</dbReference>
<accession>A0A2T4U3L0</accession>
<keyword evidence="3" id="KW-0413">Isomerase</keyword>
<sequence>MIHLSAPRVEVDLSKVAYNAERVVQLYHSKGIQIMGVTKGAGGSPEVAGVFLNAGIKMLADTKVKNLADMQKAGIKAEFVLLRTPGLSEVEAVVKTADISMNTELSVLKALSKVSLKQGKIHRVVLMVEMGDLREGIMPEDLEDFIRETLAFKGIQIIGIGANFACFGGIRPTGEKMMELSRLADRMEALFSLHFTCITGGNSGSYQWFMETRDTGRINNLRIGESILLGCETLDRNEIPGLYNDAFILIAEVIEVKTKPSRPYGEAGQNVDGEYTDFKDQGLMQRAILAVGSQDVLAGGLRPVIDIDILGSSGDHLIVNAKEEPLQVGDEVTFRLNYSALLSLMTSSYIFKNYIISKKSHLKILPSG</sequence>
<dbReference type="InterPro" id="IPR029066">
    <property type="entry name" value="PLP-binding_barrel"/>
</dbReference>
<evidence type="ECO:0000259" key="4">
    <source>
        <dbReference type="Pfam" id="PF01168"/>
    </source>
</evidence>
<organism evidence="5 6">
    <name type="scientific">Alkalicoccus saliphilus</name>
    <dbReference type="NCBI Taxonomy" id="200989"/>
    <lineage>
        <taxon>Bacteria</taxon>
        <taxon>Bacillati</taxon>
        <taxon>Bacillota</taxon>
        <taxon>Bacilli</taxon>
        <taxon>Bacillales</taxon>
        <taxon>Bacillaceae</taxon>
        <taxon>Alkalicoccus</taxon>
    </lineage>
</organism>
<dbReference type="InterPro" id="IPR001608">
    <property type="entry name" value="Ala_racemase_N"/>
</dbReference>
<dbReference type="SUPFAM" id="SSF51419">
    <property type="entry name" value="PLP-binding barrel"/>
    <property type="match status" value="1"/>
</dbReference>
<dbReference type="Pfam" id="PF01168">
    <property type="entry name" value="Ala_racemase_N"/>
    <property type="match status" value="1"/>
</dbReference>